<dbReference type="SUPFAM" id="SSF81345">
    <property type="entry name" value="ABC transporter involved in vitamin B12 uptake, BtuC"/>
    <property type="match status" value="1"/>
</dbReference>
<evidence type="ECO:0000256" key="6">
    <source>
        <dbReference type="ARBA" id="ARBA00022989"/>
    </source>
</evidence>
<dbReference type="GO" id="GO:0046983">
    <property type="term" value="F:protein dimerization activity"/>
    <property type="evidence" value="ECO:0007669"/>
    <property type="project" value="InterPro"/>
</dbReference>
<dbReference type="InterPro" id="IPR037294">
    <property type="entry name" value="ABC_BtuC-like"/>
</dbReference>
<dbReference type="EMBL" id="SPSB01000001">
    <property type="protein sequence ID" value="TFV97630.1"/>
    <property type="molecule type" value="Genomic_DNA"/>
</dbReference>
<keyword evidence="5 8" id="KW-0812">Transmembrane</keyword>
<evidence type="ECO:0000256" key="9">
    <source>
        <dbReference type="SAM" id="Phobius"/>
    </source>
</evidence>
<dbReference type="InterPro" id="IPR001367">
    <property type="entry name" value="Fe_dep_repressor"/>
</dbReference>
<feature type="transmembrane region" description="Helical" evidence="9">
    <location>
        <begin position="12"/>
        <end position="37"/>
    </location>
</feature>
<comment type="similarity">
    <text evidence="2 8">Belongs to the ABC-3 integral membrane protein family.</text>
</comment>
<evidence type="ECO:0000256" key="1">
    <source>
        <dbReference type="ARBA" id="ARBA00004651"/>
    </source>
</evidence>
<keyword evidence="6 9" id="KW-1133">Transmembrane helix</keyword>
<dbReference type="Pfam" id="PF00950">
    <property type="entry name" value="ABC-3"/>
    <property type="match status" value="1"/>
</dbReference>
<dbReference type="GO" id="GO:0003700">
    <property type="term" value="F:DNA-binding transcription factor activity"/>
    <property type="evidence" value="ECO:0007669"/>
    <property type="project" value="InterPro"/>
</dbReference>
<feature type="transmembrane region" description="Helical" evidence="9">
    <location>
        <begin position="229"/>
        <end position="254"/>
    </location>
</feature>
<feature type="domain" description="Iron dependent repressor metal binding and dimerisation" evidence="10">
    <location>
        <begin position="356"/>
        <end position="425"/>
    </location>
</feature>
<evidence type="ECO:0000256" key="3">
    <source>
        <dbReference type="ARBA" id="ARBA00022448"/>
    </source>
</evidence>
<dbReference type="InterPro" id="IPR036388">
    <property type="entry name" value="WH-like_DNA-bd_sf"/>
</dbReference>
<evidence type="ECO:0000313" key="11">
    <source>
        <dbReference type="EMBL" id="TFV97630.1"/>
    </source>
</evidence>
<evidence type="ECO:0000313" key="12">
    <source>
        <dbReference type="Proteomes" id="UP000297647"/>
    </source>
</evidence>
<evidence type="ECO:0000256" key="4">
    <source>
        <dbReference type="ARBA" id="ARBA00022475"/>
    </source>
</evidence>
<keyword evidence="3 8" id="KW-0813">Transport</keyword>
<comment type="subcellular location">
    <subcellularLocation>
        <location evidence="1 8">Cell membrane</location>
        <topology evidence="1 8">Multi-pass membrane protein</topology>
    </subcellularLocation>
</comment>
<keyword evidence="12" id="KW-1185">Reference proteome</keyword>
<feature type="transmembrane region" description="Helical" evidence="9">
    <location>
        <begin position="100"/>
        <end position="119"/>
    </location>
</feature>
<dbReference type="Pfam" id="PF02742">
    <property type="entry name" value="Fe_dep_repr_C"/>
    <property type="match status" value="1"/>
</dbReference>
<feature type="transmembrane region" description="Helical" evidence="9">
    <location>
        <begin position="69"/>
        <end position="88"/>
    </location>
</feature>
<organism evidence="11 12">
    <name type="scientific">Algoriphagus kandeliae</name>
    <dbReference type="NCBI Taxonomy" id="2562278"/>
    <lineage>
        <taxon>Bacteria</taxon>
        <taxon>Pseudomonadati</taxon>
        <taxon>Bacteroidota</taxon>
        <taxon>Cytophagia</taxon>
        <taxon>Cytophagales</taxon>
        <taxon>Cyclobacteriaceae</taxon>
        <taxon>Algoriphagus</taxon>
    </lineage>
</organism>
<dbReference type="GO" id="GO:0010043">
    <property type="term" value="P:response to zinc ion"/>
    <property type="evidence" value="ECO:0007669"/>
    <property type="project" value="TreeGrafter"/>
</dbReference>
<dbReference type="RefSeq" id="WP_135070638.1">
    <property type="nucleotide sequence ID" value="NZ_SPSB01000001.1"/>
</dbReference>
<feature type="transmembrane region" description="Helical" evidence="9">
    <location>
        <begin position="260"/>
        <end position="278"/>
    </location>
</feature>
<dbReference type="Proteomes" id="UP000297647">
    <property type="component" value="Unassembled WGS sequence"/>
</dbReference>
<dbReference type="InterPro" id="IPR036421">
    <property type="entry name" value="Fe_dep_repressor_sf"/>
</dbReference>
<dbReference type="FunFam" id="1.10.3470.10:FF:000003">
    <property type="entry name" value="Iron ABC transporter permease SitD"/>
    <property type="match status" value="1"/>
</dbReference>
<accession>A0A4Y9QZT1</accession>
<dbReference type="InterPro" id="IPR001626">
    <property type="entry name" value="ABC_TroCD"/>
</dbReference>
<feature type="transmembrane region" description="Helical" evidence="9">
    <location>
        <begin position="189"/>
        <end position="217"/>
    </location>
</feature>
<proteinExistence type="inferred from homology"/>
<keyword evidence="7 9" id="KW-0472">Membrane</keyword>
<evidence type="ECO:0000256" key="7">
    <source>
        <dbReference type="ARBA" id="ARBA00023136"/>
    </source>
</evidence>
<dbReference type="GO" id="GO:0071281">
    <property type="term" value="P:cellular response to iron ion"/>
    <property type="evidence" value="ECO:0007669"/>
    <property type="project" value="UniProtKB-ARBA"/>
</dbReference>
<evidence type="ECO:0000256" key="2">
    <source>
        <dbReference type="ARBA" id="ARBA00008034"/>
    </source>
</evidence>
<dbReference type="Gene3D" id="1.10.3470.10">
    <property type="entry name" value="ABC transporter involved in vitamin B12 uptake, BtuC"/>
    <property type="match status" value="1"/>
</dbReference>
<evidence type="ECO:0000256" key="8">
    <source>
        <dbReference type="RuleBase" id="RU003943"/>
    </source>
</evidence>
<dbReference type="Gene3D" id="1.10.10.10">
    <property type="entry name" value="Winged helix-like DNA-binding domain superfamily/Winged helix DNA-binding domain"/>
    <property type="match status" value="1"/>
</dbReference>
<evidence type="ECO:0000256" key="5">
    <source>
        <dbReference type="ARBA" id="ARBA00022692"/>
    </source>
</evidence>
<dbReference type="InterPro" id="IPR022689">
    <property type="entry name" value="Iron_dep_repressor"/>
</dbReference>
<comment type="caution">
    <text evidence="11">The sequence shown here is derived from an EMBL/GenBank/DDBJ whole genome shotgun (WGS) entry which is preliminary data.</text>
</comment>
<keyword evidence="4" id="KW-1003">Cell membrane</keyword>
<dbReference type="PANTHER" id="PTHR30477:SF3">
    <property type="entry name" value="METAL TRANSPORT SYSTEM MEMBRANE PROTEIN CT_069-RELATED"/>
    <property type="match status" value="1"/>
</dbReference>
<evidence type="ECO:0000259" key="10">
    <source>
        <dbReference type="Pfam" id="PF02742"/>
    </source>
</evidence>
<dbReference type="OrthoDB" id="9788905at2"/>
<feature type="transmembrane region" description="Helical" evidence="9">
    <location>
        <begin position="146"/>
        <end position="164"/>
    </location>
</feature>
<dbReference type="SMART" id="SM00529">
    <property type="entry name" value="HTH_DTXR"/>
    <property type="match status" value="1"/>
</dbReference>
<sequence length="430" mass="48054">MEDFLYFFSFQDASIAFVVLGITLLGIGSAFVGTFSFLDNKALLGDAISHAILPGICLGFMLAGEKNPFFIVGGAIASGGLATYLTSWLKDNTKLSEDSIIAVVLSVFFGVGIVFLTIIQKSGNPEMAGLNQFIFGNAIGIVERDLWIYGGLSLGIIGVLVFMLKEFQLLVFNPDFGKALGLPMHQIRLVFNILIILAVVIGIQAIGVVLMAALLITPGAAARFWTDRLKTLLVLAAVFAIISGIFGTYVSYTLPQMPTGPWVVVILSFIALLSFLFAPKKGILYRFFHRKKYIDKTQRDHVLKSVYKAEELGRHALSFEELTQLYPNQKKSINKSIKELEREGQLFINQNLIKLTKPGKMEAKRIVRLHRLWELYLNEYMNIAPDHVHESAEKLEHLLTPELEALLENRLNYPRLDPHQETIPRDHDDI</sequence>
<feature type="transmembrane region" description="Helical" evidence="9">
    <location>
        <begin position="43"/>
        <end position="62"/>
    </location>
</feature>
<dbReference type="GO" id="GO:0055085">
    <property type="term" value="P:transmembrane transport"/>
    <property type="evidence" value="ECO:0007669"/>
    <property type="project" value="InterPro"/>
</dbReference>
<dbReference type="GO" id="GO:0046914">
    <property type="term" value="F:transition metal ion binding"/>
    <property type="evidence" value="ECO:0007669"/>
    <property type="project" value="InterPro"/>
</dbReference>
<protein>
    <submittedName>
        <fullName evidence="11">Zinc ABC transporter permease</fullName>
    </submittedName>
</protein>
<dbReference type="CDD" id="cd06550">
    <property type="entry name" value="TM_ABC_iron-siderophores_like"/>
    <property type="match status" value="1"/>
</dbReference>
<name>A0A4Y9QZT1_9BACT</name>
<dbReference type="AlphaFoldDB" id="A0A4Y9QZT1"/>
<dbReference type="SUPFAM" id="SSF47979">
    <property type="entry name" value="Iron-dependent repressor protein, dimerization domain"/>
    <property type="match status" value="1"/>
</dbReference>
<gene>
    <name evidence="11" type="ORF">E4S40_02990</name>
</gene>
<reference evidence="11 12" key="1">
    <citation type="submission" date="2019-03" db="EMBL/GenBank/DDBJ databases">
        <title>Algoriphagus sp. nov, a new strain isolated from root system soil of mangrove plant Kandelia.</title>
        <authorList>
            <person name="Yin Q."/>
            <person name="Wang K."/>
            <person name="Song Z."/>
        </authorList>
    </citation>
    <scope>NUCLEOTIDE SEQUENCE [LARGE SCALE GENOMIC DNA]</scope>
    <source>
        <strain evidence="11 12">XY-J91</strain>
    </source>
</reference>
<dbReference type="GO" id="GO:0043190">
    <property type="term" value="C:ATP-binding cassette (ABC) transporter complex"/>
    <property type="evidence" value="ECO:0007669"/>
    <property type="project" value="InterPro"/>
</dbReference>
<dbReference type="PANTHER" id="PTHR30477">
    <property type="entry name" value="ABC-TRANSPORTER METAL-BINDING PROTEIN"/>
    <property type="match status" value="1"/>
</dbReference>